<organism evidence="2">
    <name type="scientific">Timema bartmani</name>
    <dbReference type="NCBI Taxonomy" id="61472"/>
    <lineage>
        <taxon>Eukaryota</taxon>
        <taxon>Metazoa</taxon>
        <taxon>Ecdysozoa</taxon>
        <taxon>Arthropoda</taxon>
        <taxon>Hexapoda</taxon>
        <taxon>Insecta</taxon>
        <taxon>Pterygota</taxon>
        <taxon>Neoptera</taxon>
        <taxon>Polyneoptera</taxon>
        <taxon>Phasmatodea</taxon>
        <taxon>Timematodea</taxon>
        <taxon>Timematoidea</taxon>
        <taxon>Timematidae</taxon>
        <taxon>Timema</taxon>
    </lineage>
</organism>
<evidence type="ECO:0000313" key="2">
    <source>
        <dbReference type="EMBL" id="CAD7448088.1"/>
    </source>
</evidence>
<evidence type="ECO:0008006" key="3">
    <source>
        <dbReference type="Google" id="ProtNLM"/>
    </source>
</evidence>
<keyword evidence="1" id="KW-0732">Signal</keyword>
<accession>A0A7R9I5G6</accession>
<protein>
    <recommendedName>
        <fullName evidence="3">Secreted protein</fullName>
    </recommendedName>
</protein>
<name>A0A7R9I5G6_9NEOP</name>
<reference evidence="2" key="1">
    <citation type="submission" date="2020-11" db="EMBL/GenBank/DDBJ databases">
        <authorList>
            <person name="Tran Van P."/>
        </authorList>
    </citation>
    <scope>NUCLEOTIDE SEQUENCE</scope>
</reference>
<dbReference type="AlphaFoldDB" id="A0A7R9I5G6"/>
<dbReference type="EMBL" id="OD569561">
    <property type="protein sequence ID" value="CAD7448088.1"/>
    <property type="molecule type" value="Genomic_DNA"/>
</dbReference>
<feature type="signal peptide" evidence="1">
    <location>
        <begin position="1"/>
        <end position="25"/>
    </location>
</feature>
<proteinExistence type="predicted"/>
<evidence type="ECO:0000256" key="1">
    <source>
        <dbReference type="SAM" id="SignalP"/>
    </source>
</evidence>
<gene>
    <name evidence="2" type="ORF">TBIB3V08_LOCUS10381</name>
</gene>
<sequence>MSHLTSRYAIRQDLLVWLLVALCCAIPHCRMFSTYQASFKSFGSVPESFREVVGSLLLRRQLGPDFNKVLEVHSLVPIGRNSE</sequence>
<feature type="chain" id="PRO_5031178552" description="Secreted protein" evidence="1">
    <location>
        <begin position="26"/>
        <end position="83"/>
    </location>
</feature>